<evidence type="ECO:0000313" key="2">
    <source>
        <dbReference type="Proteomes" id="UP001186041"/>
    </source>
</evidence>
<organism evidence="1 2">
    <name type="scientific">Mycolicibacterium fortuitum</name>
    <name type="common">Mycobacterium fortuitum</name>
    <dbReference type="NCBI Taxonomy" id="1766"/>
    <lineage>
        <taxon>Bacteria</taxon>
        <taxon>Bacillati</taxon>
        <taxon>Actinomycetota</taxon>
        <taxon>Actinomycetes</taxon>
        <taxon>Mycobacteriales</taxon>
        <taxon>Mycobacteriaceae</taxon>
        <taxon>Mycolicibacterium</taxon>
    </lineage>
</organism>
<proteinExistence type="predicted"/>
<evidence type="ECO:0000313" key="1">
    <source>
        <dbReference type="EMBL" id="MDV7292029.1"/>
    </source>
</evidence>
<dbReference type="RefSeq" id="WP_317722256.1">
    <property type="nucleotide sequence ID" value="NZ_JAWLVK010000015.1"/>
</dbReference>
<comment type="caution">
    <text evidence="1">The sequence shown here is derived from an EMBL/GenBank/DDBJ whole genome shotgun (WGS) entry which is preliminary data.</text>
</comment>
<sequence length="60" mass="6383">MDTPAAVAARADVIVAGLDRYMRTCHPYRSAGRVAASVADVRQVTELVGALARIIEGRNT</sequence>
<name>A0AAE4VEC4_MYCFO</name>
<dbReference type="AlphaFoldDB" id="A0AAE4VEC4"/>
<reference evidence="1" key="1">
    <citation type="submission" date="2023-10" db="EMBL/GenBank/DDBJ databases">
        <title>Mycolicibacterium fortuitum clinical isolates causing pulmonary infections in humans.</title>
        <authorList>
            <person name="Mejia-Ponce P.M."/>
            <person name="Zenteno-Cuevas R."/>
            <person name="Licona-Cassani C."/>
        </authorList>
    </citation>
    <scope>NUCLEOTIDE SEQUENCE</scope>
    <source>
        <strain evidence="1">M8</strain>
    </source>
</reference>
<protein>
    <submittedName>
        <fullName evidence="1">Uncharacterized protein</fullName>
    </submittedName>
</protein>
<accession>A0AAE4VEC4</accession>
<dbReference type="Proteomes" id="UP001186041">
    <property type="component" value="Unassembled WGS sequence"/>
</dbReference>
<gene>
    <name evidence="1" type="ORF">R4485_17825</name>
</gene>
<dbReference type="EMBL" id="JAWLVV010000015">
    <property type="protein sequence ID" value="MDV7292029.1"/>
    <property type="molecule type" value="Genomic_DNA"/>
</dbReference>